<dbReference type="SMART" id="SM00388">
    <property type="entry name" value="HisKA"/>
    <property type="match status" value="1"/>
</dbReference>
<keyword evidence="5" id="KW-0997">Cell inner membrane</keyword>
<dbReference type="SMART" id="SM00387">
    <property type="entry name" value="HATPase_c"/>
    <property type="match status" value="1"/>
</dbReference>
<dbReference type="SUPFAM" id="SSF47384">
    <property type="entry name" value="Homodimeric domain of signal transducing histidine kinase"/>
    <property type="match status" value="1"/>
</dbReference>
<dbReference type="InterPro" id="IPR036890">
    <property type="entry name" value="HATPase_C_sf"/>
</dbReference>
<keyword evidence="7" id="KW-0808">Transferase</keyword>
<dbReference type="PANTHER" id="PTHR44936">
    <property type="entry name" value="SENSOR PROTEIN CREC"/>
    <property type="match status" value="1"/>
</dbReference>
<evidence type="ECO:0000313" key="18">
    <source>
        <dbReference type="EMBL" id="GMG84001.1"/>
    </source>
</evidence>
<evidence type="ECO:0000259" key="17">
    <source>
        <dbReference type="PROSITE" id="PS50885"/>
    </source>
</evidence>
<keyword evidence="12 15" id="KW-1133">Transmembrane helix</keyword>
<evidence type="ECO:0000256" key="12">
    <source>
        <dbReference type="ARBA" id="ARBA00022989"/>
    </source>
</evidence>
<evidence type="ECO:0000256" key="2">
    <source>
        <dbReference type="ARBA" id="ARBA00004429"/>
    </source>
</evidence>
<dbReference type="InterPro" id="IPR003661">
    <property type="entry name" value="HisK_dim/P_dom"/>
</dbReference>
<dbReference type="InterPro" id="IPR003660">
    <property type="entry name" value="HAMP_dom"/>
</dbReference>
<comment type="catalytic activity">
    <reaction evidence="1">
        <text>ATP + protein L-histidine = ADP + protein N-phospho-L-histidine.</text>
        <dbReference type="EC" id="2.7.13.3"/>
    </reaction>
</comment>
<evidence type="ECO:0000256" key="13">
    <source>
        <dbReference type="ARBA" id="ARBA00023012"/>
    </source>
</evidence>
<evidence type="ECO:0000313" key="19">
    <source>
        <dbReference type="Proteomes" id="UP001239909"/>
    </source>
</evidence>
<dbReference type="SMART" id="SM00304">
    <property type="entry name" value="HAMP"/>
    <property type="match status" value="1"/>
</dbReference>
<dbReference type="PROSITE" id="PS50109">
    <property type="entry name" value="HIS_KIN"/>
    <property type="match status" value="1"/>
</dbReference>
<keyword evidence="14 15" id="KW-0472">Membrane</keyword>
<dbReference type="InterPro" id="IPR005467">
    <property type="entry name" value="His_kinase_dom"/>
</dbReference>
<reference evidence="18 19" key="1">
    <citation type="submission" date="2023-04" db="EMBL/GenBank/DDBJ databases">
        <title>Marinoamorphus aggregata gen. nov., sp. Nov., isolate from tissue of brittle star Ophioplocus japonicus.</title>
        <authorList>
            <person name="Kawano K."/>
            <person name="Sawayama S."/>
            <person name="Nakagawa S."/>
        </authorList>
    </citation>
    <scope>NUCLEOTIDE SEQUENCE [LARGE SCALE GENOMIC DNA]</scope>
    <source>
        <strain evidence="18 19">NKW23</strain>
    </source>
</reference>
<dbReference type="RefSeq" id="WP_285672908.1">
    <property type="nucleotide sequence ID" value="NZ_BSYI01000028.1"/>
</dbReference>
<evidence type="ECO:0000256" key="6">
    <source>
        <dbReference type="ARBA" id="ARBA00022553"/>
    </source>
</evidence>
<comment type="caution">
    <text evidence="18">The sequence shown here is derived from an EMBL/GenBank/DDBJ whole genome shotgun (WGS) entry which is preliminary data.</text>
</comment>
<dbReference type="InterPro" id="IPR050980">
    <property type="entry name" value="2C_sensor_his_kinase"/>
</dbReference>
<feature type="domain" description="HAMP" evidence="17">
    <location>
        <begin position="199"/>
        <end position="251"/>
    </location>
</feature>
<evidence type="ECO:0000256" key="14">
    <source>
        <dbReference type="ARBA" id="ARBA00023136"/>
    </source>
</evidence>
<gene>
    <name evidence="18" type="ORF">LNKW23_32150</name>
</gene>
<protein>
    <recommendedName>
        <fullName evidence="3">histidine kinase</fullName>
        <ecNumber evidence="3">2.7.13.3</ecNumber>
    </recommendedName>
</protein>
<evidence type="ECO:0000256" key="11">
    <source>
        <dbReference type="ARBA" id="ARBA00022840"/>
    </source>
</evidence>
<evidence type="ECO:0000256" key="5">
    <source>
        <dbReference type="ARBA" id="ARBA00022519"/>
    </source>
</evidence>
<feature type="domain" description="Histidine kinase" evidence="16">
    <location>
        <begin position="259"/>
        <end position="458"/>
    </location>
</feature>
<dbReference type="Proteomes" id="UP001239909">
    <property type="component" value="Unassembled WGS sequence"/>
</dbReference>
<dbReference type="Gene3D" id="1.10.287.130">
    <property type="match status" value="1"/>
</dbReference>
<keyword evidence="9" id="KW-0547">Nucleotide-binding</keyword>
<dbReference type="GO" id="GO:0016301">
    <property type="term" value="F:kinase activity"/>
    <property type="evidence" value="ECO:0007669"/>
    <property type="project" value="UniProtKB-KW"/>
</dbReference>
<evidence type="ECO:0000256" key="15">
    <source>
        <dbReference type="SAM" id="Phobius"/>
    </source>
</evidence>
<proteinExistence type="predicted"/>
<dbReference type="EMBL" id="BSYI01000028">
    <property type="protein sequence ID" value="GMG84001.1"/>
    <property type="molecule type" value="Genomic_DNA"/>
</dbReference>
<dbReference type="PROSITE" id="PS50885">
    <property type="entry name" value="HAMP"/>
    <property type="match status" value="1"/>
</dbReference>
<evidence type="ECO:0000259" key="16">
    <source>
        <dbReference type="PROSITE" id="PS50109"/>
    </source>
</evidence>
<dbReference type="Gene3D" id="3.30.565.10">
    <property type="entry name" value="Histidine kinase-like ATPase, C-terminal domain"/>
    <property type="match status" value="1"/>
</dbReference>
<dbReference type="CDD" id="cd00075">
    <property type="entry name" value="HATPase"/>
    <property type="match status" value="1"/>
</dbReference>
<keyword evidence="10 18" id="KW-0418">Kinase</keyword>
<dbReference type="SUPFAM" id="SSF55874">
    <property type="entry name" value="ATPase domain of HSP90 chaperone/DNA topoisomerase II/histidine kinase"/>
    <property type="match status" value="1"/>
</dbReference>
<comment type="subcellular location">
    <subcellularLocation>
        <location evidence="2">Cell inner membrane</location>
        <topology evidence="2">Multi-pass membrane protein</topology>
    </subcellularLocation>
</comment>
<evidence type="ECO:0000256" key="10">
    <source>
        <dbReference type="ARBA" id="ARBA00022777"/>
    </source>
</evidence>
<dbReference type="Pfam" id="PF02518">
    <property type="entry name" value="HATPase_c"/>
    <property type="match status" value="1"/>
</dbReference>
<keyword evidence="19" id="KW-1185">Reference proteome</keyword>
<organism evidence="18 19">
    <name type="scientific">Paralimibaculum aggregatum</name>
    <dbReference type="NCBI Taxonomy" id="3036245"/>
    <lineage>
        <taxon>Bacteria</taxon>
        <taxon>Pseudomonadati</taxon>
        <taxon>Pseudomonadota</taxon>
        <taxon>Alphaproteobacteria</taxon>
        <taxon>Rhodobacterales</taxon>
        <taxon>Paracoccaceae</taxon>
        <taxon>Paralimibaculum</taxon>
    </lineage>
</organism>
<evidence type="ECO:0000256" key="8">
    <source>
        <dbReference type="ARBA" id="ARBA00022692"/>
    </source>
</evidence>
<accession>A0ABQ6LLB9</accession>
<dbReference type="CDD" id="cd00082">
    <property type="entry name" value="HisKA"/>
    <property type="match status" value="1"/>
</dbReference>
<dbReference type="InterPro" id="IPR003594">
    <property type="entry name" value="HATPase_dom"/>
</dbReference>
<dbReference type="PRINTS" id="PR00344">
    <property type="entry name" value="BCTRLSENSOR"/>
</dbReference>
<dbReference type="InterPro" id="IPR036097">
    <property type="entry name" value="HisK_dim/P_sf"/>
</dbReference>
<keyword evidence="4" id="KW-1003">Cell membrane</keyword>
<evidence type="ECO:0000256" key="1">
    <source>
        <dbReference type="ARBA" id="ARBA00000085"/>
    </source>
</evidence>
<keyword evidence="6" id="KW-0597">Phosphoprotein</keyword>
<evidence type="ECO:0000256" key="4">
    <source>
        <dbReference type="ARBA" id="ARBA00022475"/>
    </source>
</evidence>
<keyword evidence="8 15" id="KW-0812">Transmembrane</keyword>
<evidence type="ECO:0000256" key="9">
    <source>
        <dbReference type="ARBA" id="ARBA00022741"/>
    </source>
</evidence>
<name>A0ABQ6LLB9_9RHOB</name>
<dbReference type="InterPro" id="IPR004358">
    <property type="entry name" value="Sig_transdc_His_kin-like_C"/>
</dbReference>
<dbReference type="PANTHER" id="PTHR44936:SF5">
    <property type="entry name" value="SENSOR HISTIDINE KINASE ENVZ"/>
    <property type="match status" value="1"/>
</dbReference>
<keyword evidence="11" id="KW-0067">ATP-binding</keyword>
<feature type="transmembrane region" description="Helical" evidence="15">
    <location>
        <begin position="175"/>
        <end position="198"/>
    </location>
</feature>
<dbReference type="EC" id="2.7.13.3" evidence="3"/>
<evidence type="ECO:0000256" key="3">
    <source>
        <dbReference type="ARBA" id="ARBA00012438"/>
    </source>
</evidence>
<dbReference type="Pfam" id="PF00512">
    <property type="entry name" value="HisKA"/>
    <property type="match status" value="1"/>
</dbReference>
<sequence>MRLLPRSLAGQLALLILGAFLAAQVMSVWFFADERGAAVRAAQRLETAERVAAVARALEIAPPASRPGILVAARSRAVRYELADRPLVEADQSGLEAVRSRVRTLLEGARELRAQEALAPIRRWRREDHEHRGGWLRDRLRAMGVQPTELRLSLALSDGQWLNVRARFHRPDFQLGPAVLGTSLLSLLLILVTLWLGLRRITKPLRRLAAAADGFGLDGPPPEMPRGGPREVRALSEALDRMHGRLAGMIAERTRMLAALGHDLRSPITALRLRAEMVDDEETRERMVATLDEMQEMVEATLAFARGVSTDQPMEETDLAAELAGLAAELSETGPRIALAASGPVTVPLRRMPFRRALRNILENAQRYGGGARVQLRVQAGRAEILVDDDGPGIPEADLERVFDPFTRLEPSRSRETGGVGLGLPIARAILRAHGGEVALSRRPGGGLRAAVTLPLPAARTGPAR</sequence>
<evidence type="ECO:0000256" key="7">
    <source>
        <dbReference type="ARBA" id="ARBA00022679"/>
    </source>
</evidence>
<keyword evidence="13" id="KW-0902">Two-component regulatory system</keyword>